<dbReference type="InParanoid" id="A0A1X7V5L8"/>
<name>A0A1X7V5L8_AMPQE</name>
<evidence type="ECO:0000256" key="7">
    <source>
        <dbReference type="SAM" id="MobiDB-lite"/>
    </source>
</evidence>
<evidence type="ECO:0000256" key="1">
    <source>
        <dbReference type="ARBA" id="ARBA00022679"/>
    </source>
</evidence>
<organism evidence="9">
    <name type="scientific">Amphimedon queenslandica</name>
    <name type="common">Sponge</name>
    <dbReference type="NCBI Taxonomy" id="400682"/>
    <lineage>
        <taxon>Eukaryota</taxon>
        <taxon>Metazoa</taxon>
        <taxon>Porifera</taxon>
        <taxon>Demospongiae</taxon>
        <taxon>Heteroscleromorpha</taxon>
        <taxon>Haplosclerida</taxon>
        <taxon>Niphatidae</taxon>
        <taxon>Amphimedon</taxon>
    </lineage>
</organism>
<keyword evidence="1" id="KW-0808">Transferase</keyword>
<evidence type="ECO:0000256" key="6">
    <source>
        <dbReference type="ARBA" id="ARBA00022918"/>
    </source>
</evidence>
<dbReference type="InterPro" id="IPR050951">
    <property type="entry name" value="Retrovirus_Pol_polyprotein"/>
</dbReference>
<dbReference type="FunFam" id="1.10.340.70:FF:000003">
    <property type="entry name" value="Protein CBG25708"/>
    <property type="match status" value="1"/>
</dbReference>
<keyword evidence="3" id="KW-0540">Nuclease</keyword>
<dbReference type="Pfam" id="PF17921">
    <property type="entry name" value="Integrase_H2C2"/>
    <property type="match status" value="1"/>
</dbReference>
<sequence length="542" mass="62868">MLAIVFGCQKFHDYLYGLLCVHIETDHKPLETILKKPLHTAPARLQRMIMSIQRYPISVSYRPGKELLIADTLSRSPLPDTAGEYEFHEYNINTLHTLPITESKLAEFKEQTKADPALQNLIKVVQTGWPNNKFNIPMETRPFWNYRDEITYDDGILFKGSKVIVPNSMHLSMLKLIHAAHLGAEKCKRRARDILFWPGMNAKIDDLVNSCTTCLTNKHRNTKEPLIPHYIPSRPWEKVGSDLFEFRGQHYLILVDYYSNFIEVDRLRQTTSEQVIEICKSQFARHGIPNEFISDNGPQFSSHKFHQFSSQYQFKHKTSSPYHPQSNGKAERAVQTIKSLLQRSILEKCDFHLALLEFRNTPSNDILGSPSQRLMGRRTRTLLPTAENLLLFKIIPPSQVQSELKKHQKTQSYYYNKQAKPLSSLQKGDKIMFQNGRTWLPATIAKATEYFRSYIIITPEGQLYRRNRKHLRPIPKKDVLEPESDSDDLDDYLTSLEGEPQETTINGTCEEQGREPSPPQLRRSKRKTARPYSYADPYTLRF</sequence>
<dbReference type="InterPro" id="IPR036397">
    <property type="entry name" value="RNaseH_sf"/>
</dbReference>
<keyword evidence="4" id="KW-0255">Endonuclease</keyword>
<reference evidence="9" key="1">
    <citation type="submission" date="2017-05" db="UniProtKB">
        <authorList>
            <consortium name="EnsemblMetazoa"/>
        </authorList>
    </citation>
    <scope>IDENTIFICATION</scope>
</reference>
<evidence type="ECO:0000256" key="3">
    <source>
        <dbReference type="ARBA" id="ARBA00022722"/>
    </source>
</evidence>
<dbReference type="SUPFAM" id="SSF53098">
    <property type="entry name" value="Ribonuclease H-like"/>
    <property type="match status" value="1"/>
</dbReference>
<dbReference type="GO" id="GO:0004519">
    <property type="term" value="F:endonuclease activity"/>
    <property type="evidence" value="ECO:0007669"/>
    <property type="project" value="UniProtKB-KW"/>
</dbReference>
<keyword evidence="5" id="KW-0378">Hydrolase</keyword>
<dbReference type="InterPro" id="IPR012337">
    <property type="entry name" value="RNaseH-like_sf"/>
</dbReference>
<dbReference type="PANTHER" id="PTHR37984:SF5">
    <property type="entry name" value="PROTEIN NYNRIN-LIKE"/>
    <property type="match status" value="1"/>
</dbReference>
<dbReference type="Pfam" id="PF17917">
    <property type="entry name" value="RT_RNaseH"/>
    <property type="match status" value="1"/>
</dbReference>
<protein>
    <recommendedName>
        <fullName evidence="8">Integrase catalytic domain-containing protein</fullName>
    </recommendedName>
</protein>
<dbReference type="OrthoDB" id="444601at2759"/>
<dbReference type="Pfam" id="PF00665">
    <property type="entry name" value="rve"/>
    <property type="match status" value="1"/>
</dbReference>
<dbReference type="GO" id="GO:0003964">
    <property type="term" value="F:RNA-directed DNA polymerase activity"/>
    <property type="evidence" value="ECO:0007669"/>
    <property type="project" value="UniProtKB-KW"/>
</dbReference>
<dbReference type="GO" id="GO:0015074">
    <property type="term" value="P:DNA integration"/>
    <property type="evidence" value="ECO:0007669"/>
    <property type="project" value="InterPro"/>
</dbReference>
<dbReference type="eggNOG" id="KOG0017">
    <property type="taxonomic scope" value="Eukaryota"/>
</dbReference>
<feature type="domain" description="Integrase catalytic" evidence="8">
    <location>
        <begin position="231"/>
        <end position="405"/>
    </location>
</feature>
<keyword evidence="6" id="KW-0695">RNA-directed DNA polymerase</keyword>
<evidence type="ECO:0000256" key="2">
    <source>
        <dbReference type="ARBA" id="ARBA00022695"/>
    </source>
</evidence>
<dbReference type="Gene3D" id="3.30.420.10">
    <property type="entry name" value="Ribonuclease H-like superfamily/Ribonuclease H"/>
    <property type="match status" value="1"/>
</dbReference>
<feature type="region of interest" description="Disordered" evidence="7">
    <location>
        <begin position="475"/>
        <end position="542"/>
    </location>
</feature>
<dbReference type="InterPro" id="IPR041373">
    <property type="entry name" value="RT_RNaseH"/>
</dbReference>
<feature type="compositionally biased region" description="Acidic residues" evidence="7">
    <location>
        <begin position="481"/>
        <end position="491"/>
    </location>
</feature>
<evidence type="ECO:0000256" key="4">
    <source>
        <dbReference type="ARBA" id="ARBA00022759"/>
    </source>
</evidence>
<dbReference type="Gene3D" id="1.10.340.70">
    <property type="match status" value="1"/>
</dbReference>
<evidence type="ECO:0000313" key="9">
    <source>
        <dbReference type="EnsemblMetazoa" id="Aqu2.1.35308_001"/>
    </source>
</evidence>
<dbReference type="AlphaFoldDB" id="A0A1X7V5L8"/>
<dbReference type="InterPro" id="IPR041588">
    <property type="entry name" value="Integrase_H2C2"/>
</dbReference>
<keyword evidence="2" id="KW-0548">Nucleotidyltransferase</keyword>
<dbReference type="GO" id="GO:0016787">
    <property type="term" value="F:hydrolase activity"/>
    <property type="evidence" value="ECO:0007669"/>
    <property type="project" value="UniProtKB-KW"/>
</dbReference>
<evidence type="ECO:0000259" key="8">
    <source>
        <dbReference type="PROSITE" id="PS50994"/>
    </source>
</evidence>
<accession>A0A1X7V5L8</accession>
<dbReference type="PROSITE" id="PS50994">
    <property type="entry name" value="INTEGRASE"/>
    <property type="match status" value="1"/>
</dbReference>
<dbReference type="InterPro" id="IPR001584">
    <property type="entry name" value="Integrase_cat-core"/>
</dbReference>
<dbReference type="FunFam" id="3.30.420.10:FF:000063">
    <property type="entry name" value="Retrovirus-related Pol polyprotein from transposon 297-like Protein"/>
    <property type="match status" value="1"/>
</dbReference>
<dbReference type="EnsemblMetazoa" id="Aqu2.1.35308_001">
    <property type="protein sequence ID" value="Aqu2.1.35308_001"/>
    <property type="gene ID" value="Aqu2.1.35308"/>
</dbReference>
<dbReference type="PANTHER" id="PTHR37984">
    <property type="entry name" value="PROTEIN CBG26694"/>
    <property type="match status" value="1"/>
</dbReference>
<proteinExistence type="predicted"/>
<dbReference type="GO" id="GO:0003676">
    <property type="term" value="F:nucleic acid binding"/>
    <property type="evidence" value="ECO:0007669"/>
    <property type="project" value="InterPro"/>
</dbReference>
<evidence type="ECO:0000256" key="5">
    <source>
        <dbReference type="ARBA" id="ARBA00022801"/>
    </source>
</evidence>